<dbReference type="Proteomes" id="UP000308549">
    <property type="component" value="Unassembled WGS sequence"/>
</dbReference>
<gene>
    <name evidence="1" type="ORF">B0A50_02425</name>
</gene>
<keyword evidence="2" id="KW-1185">Reference proteome</keyword>
<evidence type="ECO:0000313" key="2">
    <source>
        <dbReference type="Proteomes" id="UP000308549"/>
    </source>
</evidence>
<dbReference type="AlphaFoldDB" id="A0A4U0U8Y1"/>
<sequence>MELEVKFCEFTVDNNNTSDNASAASNTISNPFNFHFLFLFYDFKHNTPTTALQSLHCKHNSATAILQPQISPDNQAKVLHEHQACKMPEMTWDESDAYHEQRLAPKRALLASDTMLCPADLAPSTIKEASDSTEADWYLAELNACELLDDSTLRFSERTSVLQFRVTPPAERAQNAQAYLRAYLDAVEKGEESPRVFGTRERYLGLVSEGAYEHQRWPKSGQRLFANLVRWARGKERELPDVAQQAVPAQTEMERPATTQAEVDGLVKESGDLGRMVMGAYAEGNLERKMELLRLIY</sequence>
<evidence type="ECO:0000313" key="1">
    <source>
        <dbReference type="EMBL" id="TKA30705.1"/>
    </source>
</evidence>
<reference evidence="1 2" key="1">
    <citation type="submission" date="2017-03" db="EMBL/GenBank/DDBJ databases">
        <title>Genomes of endolithic fungi from Antarctica.</title>
        <authorList>
            <person name="Coleine C."/>
            <person name="Masonjones S."/>
            <person name="Stajich J.E."/>
        </authorList>
    </citation>
    <scope>NUCLEOTIDE SEQUENCE [LARGE SCALE GENOMIC DNA]</scope>
    <source>
        <strain evidence="1 2">CCFEE 6315</strain>
    </source>
</reference>
<name>A0A4U0U8Y1_9PEZI</name>
<dbReference type="EMBL" id="NAJL01000010">
    <property type="protein sequence ID" value="TKA30705.1"/>
    <property type="molecule type" value="Genomic_DNA"/>
</dbReference>
<organism evidence="1 2">
    <name type="scientific">Salinomyces thailandicus</name>
    <dbReference type="NCBI Taxonomy" id="706561"/>
    <lineage>
        <taxon>Eukaryota</taxon>
        <taxon>Fungi</taxon>
        <taxon>Dikarya</taxon>
        <taxon>Ascomycota</taxon>
        <taxon>Pezizomycotina</taxon>
        <taxon>Dothideomycetes</taxon>
        <taxon>Dothideomycetidae</taxon>
        <taxon>Mycosphaerellales</taxon>
        <taxon>Teratosphaeriaceae</taxon>
        <taxon>Salinomyces</taxon>
    </lineage>
</organism>
<proteinExistence type="predicted"/>
<protein>
    <submittedName>
        <fullName evidence="1">Uncharacterized protein</fullName>
    </submittedName>
</protein>
<comment type="caution">
    <text evidence="1">The sequence shown here is derived from an EMBL/GenBank/DDBJ whole genome shotgun (WGS) entry which is preliminary data.</text>
</comment>
<accession>A0A4U0U8Y1</accession>